<feature type="transmembrane region" description="Helical" evidence="1">
    <location>
        <begin position="564"/>
        <end position="585"/>
    </location>
</feature>
<dbReference type="Proteomes" id="UP000001349">
    <property type="component" value="Chromosome"/>
</dbReference>
<dbReference type="RefSeq" id="WP_015926066.1">
    <property type="nucleotide sequence ID" value="NC_011898.1"/>
</dbReference>
<dbReference type="Gene3D" id="3.40.710.10">
    <property type="entry name" value="DD-peptidase/beta-lactamase superfamily"/>
    <property type="match status" value="1"/>
</dbReference>
<evidence type="ECO:0000313" key="4">
    <source>
        <dbReference type="EMBL" id="ACL76982.1"/>
    </source>
</evidence>
<dbReference type="EMBL" id="CP001348">
    <property type="protein sequence ID" value="ACL76982.1"/>
    <property type="molecule type" value="Genomic_DNA"/>
</dbReference>
<dbReference type="PANTHER" id="PTHR46825:SF9">
    <property type="entry name" value="BETA-LACTAMASE-RELATED DOMAIN-CONTAINING PROTEIN"/>
    <property type="match status" value="1"/>
</dbReference>
<gene>
    <name evidence="4" type="ordered locus">Ccel_2659</name>
</gene>
<name>B8I6Z0_RUMCH</name>
<dbReference type="STRING" id="394503.Ccel_2659"/>
<dbReference type="SUPFAM" id="SSF56601">
    <property type="entry name" value="beta-lactamase/transpeptidase-like"/>
    <property type="match status" value="1"/>
</dbReference>
<evidence type="ECO:0000313" key="5">
    <source>
        <dbReference type="Proteomes" id="UP000001349"/>
    </source>
</evidence>
<dbReference type="InterPro" id="IPR001466">
    <property type="entry name" value="Beta-lactam-related"/>
</dbReference>
<keyword evidence="5" id="KW-1185">Reference proteome</keyword>
<dbReference type="InterPro" id="IPR012338">
    <property type="entry name" value="Beta-lactam/transpept-like"/>
</dbReference>
<feature type="domain" description="Beta-lactamase-related" evidence="3">
    <location>
        <begin position="64"/>
        <end position="382"/>
    </location>
</feature>
<dbReference type="Pfam" id="PF00144">
    <property type="entry name" value="Beta-lactamase"/>
    <property type="match status" value="1"/>
</dbReference>
<evidence type="ECO:0000259" key="3">
    <source>
        <dbReference type="Pfam" id="PF00144"/>
    </source>
</evidence>
<feature type="transmembrane region" description="Helical" evidence="1">
    <location>
        <begin position="635"/>
        <end position="654"/>
    </location>
</feature>
<organism evidence="4 5">
    <name type="scientific">Ruminiclostridium cellulolyticum (strain ATCC 35319 / DSM 5812 / JCM 6584 / H10)</name>
    <name type="common">Clostridium cellulolyticum</name>
    <dbReference type="NCBI Taxonomy" id="394503"/>
    <lineage>
        <taxon>Bacteria</taxon>
        <taxon>Bacillati</taxon>
        <taxon>Bacillota</taxon>
        <taxon>Clostridia</taxon>
        <taxon>Eubacteriales</taxon>
        <taxon>Oscillospiraceae</taxon>
        <taxon>Ruminiclostridium</taxon>
    </lineage>
</organism>
<keyword evidence="2" id="KW-0732">Signal</keyword>
<protein>
    <submittedName>
        <fullName evidence="4">Beta-lactamase</fullName>
    </submittedName>
</protein>
<keyword evidence="1" id="KW-0812">Transmembrane</keyword>
<evidence type="ECO:0000256" key="1">
    <source>
        <dbReference type="SAM" id="Phobius"/>
    </source>
</evidence>
<dbReference type="KEGG" id="cce:Ccel_2659"/>
<reference evidence="4 5" key="1">
    <citation type="submission" date="2009-01" db="EMBL/GenBank/DDBJ databases">
        <title>Complete sequence of Clostridium cellulolyticum H10.</title>
        <authorList>
            <consortium name="US DOE Joint Genome Institute"/>
            <person name="Lucas S."/>
            <person name="Copeland A."/>
            <person name="Lapidus A."/>
            <person name="Glavina del Rio T."/>
            <person name="Dalin E."/>
            <person name="Tice H."/>
            <person name="Bruce D."/>
            <person name="Goodwin L."/>
            <person name="Pitluck S."/>
            <person name="Chertkov O."/>
            <person name="Saunders E."/>
            <person name="Brettin T."/>
            <person name="Detter J.C."/>
            <person name="Han C."/>
            <person name="Larimer F."/>
            <person name="Land M."/>
            <person name="Hauser L."/>
            <person name="Kyrpides N."/>
            <person name="Ivanova N."/>
            <person name="Zhou J."/>
            <person name="Richardson P."/>
        </authorList>
    </citation>
    <scope>NUCLEOTIDE SEQUENCE [LARGE SCALE GENOMIC DNA]</scope>
    <source>
        <strain evidence="5">ATCC 35319 / DSM 5812 / JCM 6584 / H10</strain>
    </source>
</reference>
<dbReference type="eggNOG" id="COG1680">
    <property type="taxonomic scope" value="Bacteria"/>
</dbReference>
<accession>B8I6Z0</accession>
<feature type="transmembrane region" description="Helical" evidence="1">
    <location>
        <begin position="522"/>
        <end position="544"/>
    </location>
</feature>
<dbReference type="PANTHER" id="PTHR46825">
    <property type="entry name" value="D-ALANYL-D-ALANINE-CARBOXYPEPTIDASE/ENDOPEPTIDASE AMPH"/>
    <property type="match status" value="1"/>
</dbReference>
<keyword evidence="1" id="KW-1133">Transmembrane helix</keyword>
<keyword evidence="1" id="KW-0472">Membrane</keyword>
<dbReference type="AlphaFoldDB" id="B8I6Z0"/>
<feature type="signal peptide" evidence="2">
    <location>
        <begin position="1"/>
        <end position="31"/>
    </location>
</feature>
<proteinExistence type="predicted"/>
<dbReference type="HOGENOM" id="CLU_022757_1_0_9"/>
<sequence precursor="true">MQINKTKKQKRILSVMLLSAFICICWSNTLAAQSANPSKQISNVSSTTSSDGPNDPKELEKFCDDFFKKYMEKDSVPGAIISVVKNGQILLKKGYGYADLKNKVPINPDKTAFYICSIGKLFTGTAVIQLYEKGKIKDLNDNVNMYLKKIKVNNKFTNPVTFSNLLTHTSGLDEGSVIGGASKTKDEILSYEDYLKMKLGSVLREPGSFTRYSNLGYNLLGYLVEGISEMPFRDYIKTNILEPLGMTNSTAGEIPDNLAIPYIFDGTTMQPSTSEINLPGLGEGCIYSTADDMAKFMIAHLQNGRYKEKSILKAETSKLMHTQQFTNNPVLPGMCYTFMQSYDNNQKAIKHEGGDASGYISTLYLLPEYNIGFFVEVNTLSTLPITFESEFLDHYFPRETGKVQYFAGYKQRNSDYTGIYRSYDDISVTTLLKVMALFSNDGEMKILNSKEGALFMHSTSFEGNPIATKLIQTGDLILKRQDDNSDIVFQKDKQGNTAYAFNNEPQKTFEKIHWYETRDFNFITLTACMLIFIFNIIGITFSFFRRKNKKKESSLTKLELASNATLWSVCMLNVISMIAFVLLLMTATYEIQYGLPLVGYISISGLLLGAVLSIGIIVFCVLLWVKRQKTLSSRIIYTISAISCSVFIWFLNYWNLLGFKLQ</sequence>
<evidence type="ECO:0000256" key="2">
    <source>
        <dbReference type="SAM" id="SignalP"/>
    </source>
</evidence>
<dbReference type="OrthoDB" id="9797709at2"/>
<feature type="chain" id="PRO_5038958561" evidence="2">
    <location>
        <begin position="32"/>
        <end position="662"/>
    </location>
</feature>
<feature type="transmembrane region" description="Helical" evidence="1">
    <location>
        <begin position="597"/>
        <end position="623"/>
    </location>
</feature>
<dbReference type="InterPro" id="IPR050491">
    <property type="entry name" value="AmpC-like"/>
</dbReference>